<keyword evidence="6 8" id="KW-0496">Mitochondrion</keyword>
<dbReference type="SUPFAM" id="SSF55874">
    <property type="entry name" value="ATPase domain of HSP90 chaperone/DNA topoisomerase II/histidine kinase"/>
    <property type="match status" value="1"/>
</dbReference>
<evidence type="ECO:0000256" key="1">
    <source>
        <dbReference type="ARBA" id="ARBA00006155"/>
    </source>
</evidence>
<feature type="domain" description="Histidine kinase" evidence="9">
    <location>
        <begin position="308"/>
        <end position="444"/>
    </location>
</feature>
<dbReference type="InterPro" id="IPR018955">
    <property type="entry name" value="BCDHK/PDK_N"/>
</dbReference>
<evidence type="ECO:0000313" key="10">
    <source>
        <dbReference type="EMBL" id="KAK4537804.1"/>
    </source>
</evidence>
<evidence type="ECO:0000256" key="6">
    <source>
        <dbReference type="ARBA" id="ARBA00023128"/>
    </source>
</evidence>
<dbReference type="Pfam" id="PF02518">
    <property type="entry name" value="HATPase_c"/>
    <property type="match status" value="1"/>
</dbReference>
<keyword evidence="3 8" id="KW-0547">Nucleotide-binding</keyword>
<name>A0AAV9IZS6_CYACA</name>
<dbReference type="SMART" id="SM00387">
    <property type="entry name" value="HATPase_c"/>
    <property type="match status" value="1"/>
</dbReference>
<keyword evidence="2 8" id="KW-0808">Transferase</keyword>
<protein>
    <recommendedName>
        <fullName evidence="8">Protein-serine/threonine kinase</fullName>
        <ecNumber evidence="8">2.7.11.-</ecNumber>
    </recommendedName>
</protein>
<dbReference type="EC" id="2.7.11.-" evidence="8"/>
<dbReference type="GO" id="GO:0005524">
    <property type="term" value="F:ATP binding"/>
    <property type="evidence" value="ECO:0007669"/>
    <property type="project" value="UniProtKB-UniRule"/>
</dbReference>
<proteinExistence type="inferred from homology"/>
<evidence type="ECO:0000256" key="7">
    <source>
        <dbReference type="ARBA" id="ARBA00048201"/>
    </source>
</evidence>
<gene>
    <name evidence="10" type="ORF">CDCA_CDCA14G3829</name>
</gene>
<sequence length="451" mass="50291">MGHVSLGRWRPVLLALSGSLSRRAQRTPRLRPRNRTLAAVAAGDPPLLPAAAASSISPAPPSLTDTRYIPLSAQPLFHRQPRDREEALELIPRYARRSATPVSLRQLVDFGRKPTAERLLLAAQLMHRELSIRLAHRVVELQSLPYGLSDMRSVQRVRELYENSFADLIMYPRPERKGEEERRFTELLRRIRDRHADVVRQMARGVLELKQACGLGADNLHISSFLDRFYTSRIGIRVLISQQVSMSLERARQGYVGIINTRCRPAHVAGDAIDAARALAYRYFGDEPPAVRILGNVDLEFPFIEGHLYHMLFELLKNSLRATYECHRDSPDALPPVKLIIADGQEDVTLKIADEGGGIPRSSLPEIWTYMFTTAPAPPESLIQDDVIPPGGATPASRDTDPIAGLGYGLPLSRLYARYFGGELSITSMEGYGTDAYIHLAKLGNKLEALV</sequence>
<dbReference type="PROSITE" id="PS50109">
    <property type="entry name" value="HIS_KIN"/>
    <property type="match status" value="1"/>
</dbReference>
<evidence type="ECO:0000256" key="3">
    <source>
        <dbReference type="ARBA" id="ARBA00022741"/>
    </source>
</evidence>
<dbReference type="PANTHER" id="PTHR11947">
    <property type="entry name" value="PYRUVATE DEHYDROGENASE KINASE"/>
    <property type="match status" value="1"/>
</dbReference>
<dbReference type="SUPFAM" id="SSF69012">
    <property type="entry name" value="alpha-ketoacid dehydrogenase kinase, N-terminal domain"/>
    <property type="match status" value="1"/>
</dbReference>
<comment type="similarity">
    <text evidence="1 8">Belongs to the PDK/BCKDK protein kinase family.</text>
</comment>
<evidence type="ECO:0000256" key="8">
    <source>
        <dbReference type="RuleBase" id="RU366032"/>
    </source>
</evidence>
<comment type="catalytic activity">
    <reaction evidence="7">
        <text>L-seryl-[pyruvate dehydrogenase E1 alpha subunit] + ATP = O-phospho-L-seryl-[pyruvate dehydrogenase E1 alpha subunit] + ADP + H(+)</text>
        <dbReference type="Rhea" id="RHEA:23052"/>
        <dbReference type="Rhea" id="RHEA-COMP:13689"/>
        <dbReference type="Rhea" id="RHEA-COMP:13690"/>
        <dbReference type="ChEBI" id="CHEBI:15378"/>
        <dbReference type="ChEBI" id="CHEBI:29999"/>
        <dbReference type="ChEBI" id="CHEBI:30616"/>
        <dbReference type="ChEBI" id="CHEBI:83421"/>
        <dbReference type="ChEBI" id="CHEBI:456216"/>
        <dbReference type="EC" id="2.7.11.2"/>
    </reaction>
</comment>
<evidence type="ECO:0000256" key="4">
    <source>
        <dbReference type="ARBA" id="ARBA00022777"/>
    </source>
</evidence>
<dbReference type="Gene3D" id="1.20.140.20">
    <property type="entry name" value="Alpha-ketoacid/pyruvate dehydrogenase kinase, N-terminal domain"/>
    <property type="match status" value="1"/>
</dbReference>
<dbReference type="GO" id="GO:0004740">
    <property type="term" value="F:pyruvate dehydrogenase (acetyl-transferring) kinase activity"/>
    <property type="evidence" value="ECO:0007669"/>
    <property type="project" value="UniProtKB-EC"/>
</dbReference>
<evidence type="ECO:0000256" key="5">
    <source>
        <dbReference type="ARBA" id="ARBA00022840"/>
    </source>
</evidence>
<dbReference type="PANTHER" id="PTHR11947:SF3">
    <property type="entry name" value="[PYRUVATE DEHYDROGENASE (ACETYL-TRANSFERRING)] KINASE, MITOCHONDRIAL"/>
    <property type="match status" value="1"/>
</dbReference>
<dbReference type="InterPro" id="IPR036784">
    <property type="entry name" value="AK/P_DHK_N_sf"/>
</dbReference>
<dbReference type="EMBL" id="JANCYW010000014">
    <property type="protein sequence ID" value="KAK4537804.1"/>
    <property type="molecule type" value="Genomic_DNA"/>
</dbReference>
<dbReference type="InterPro" id="IPR036890">
    <property type="entry name" value="HATPase_C_sf"/>
</dbReference>
<reference evidence="10 11" key="1">
    <citation type="submission" date="2022-07" db="EMBL/GenBank/DDBJ databases">
        <title>Genome-wide signatures of adaptation to extreme environments.</title>
        <authorList>
            <person name="Cho C.H."/>
            <person name="Yoon H.S."/>
        </authorList>
    </citation>
    <scope>NUCLEOTIDE SEQUENCE [LARGE SCALE GENOMIC DNA]</scope>
    <source>
        <strain evidence="10 11">DBV 063 E5</strain>
    </source>
</reference>
<keyword evidence="4 8" id="KW-0418">Kinase</keyword>
<evidence type="ECO:0000256" key="2">
    <source>
        <dbReference type="ARBA" id="ARBA00022679"/>
    </source>
</evidence>
<evidence type="ECO:0000259" key="9">
    <source>
        <dbReference type="PROSITE" id="PS50109"/>
    </source>
</evidence>
<dbReference type="CDD" id="cd16929">
    <property type="entry name" value="HATPase_PDK-like"/>
    <property type="match status" value="1"/>
</dbReference>
<dbReference type="InterPro" id="IPR003594">
    <property type="entry name" value="HATPase_dom"/>
</dbReference>
<dbReference type="AlphaFoldDB" id="A0AAV9IZS6"/>
<accession>A0AAV9IZS6</accession>
<dbReference type="InterPro" id="IPR039028">
    <property type="entry name" value="BCKD/PDK"/>
</dbReference>
<comment type="subcellular location">
    <subcellularLocation>
        <location evidence="8">Mitochondrion matrix</location>
    </subcellularLocation>
</comment>
<keyword evidence="11" id="KW-1185">Reference proteome</keyword>
<dbReference type="GO" id="GO:0005759">
    <property type="term" value="C:mitochondrial matrix"/>
    <property type="evidence" value="ECO:0007669"/>
    <property type="project" value="UniProtKB-SubCell"/>
</dbReference>
<keyword evidence="5 8" id="KW-0067">ATP-binding</keyword>
<dbReference type="InterPro" id="IPR004358">
    <property type="entry name" value="Sig_transdc_His_kin-like_C"/>
</dbReference>
<dbReference type="Gene3D" id="3.30.565.10">
    <property type="entry name" value="Histidine kinase-like ATPase, C-terminal domain"/>
    <property type="match status" value="1"/>
</dbReference>
<dbReference type="Proteomes" id="UP001301350">
    <property type="component" value="Unassembled WGS sequence"/>
</dbReference>
<evidence type="ECO:0000313" key="11">
    <source>
        <dbReference type="Proteomes" id="UP001301350"/>
    </source>
</evidence>
<organism evidence="10 11">
    <name type="scientific">Cyanidium caldarium</name>
    <name type="common">Red alga</name>
    <dbReference type="NCBI Taxonomy" id="2771"/>
    <lineage>
        <taxon>Eukaryota</taxon>
        <taxon>Rhodophyta</taxon>
        <taxon>Bangiophyceae</taxon>
        <taxon>Cyanidiales</taxon>
        <taxon>Cyanidiaceae</taxon>
        <taxon>Cyanidium</taxon>
    </lineage>
</organism>
<dbReference type="Pfam" id="PF10436">
    <property type="entry name" value="BCDHK_Adom3"/>
    <property type="match status" value="1"/>
</dbReference>
<dbReference type="PRINTS" id="PR00344">
    <property type="entry name" value="BCTRLSENSOR"/>
</dbReference>
<comment type="caution">
    <text evidence="10">The sequence shown here is derived from an EMBL/GenBank/DDBJ whole genome shotgun (WGS) entry which is preliminary data.</text>
</comment>
<dbReference type="GO" id="GO:0010906">
    <property type="term" value="P:regulation of glucose metabolic process"/>
    <property type="evidence" value="ECO:0007669"/>
    <property type="project" value="TreeGrafter"/>
</dbReference>
<dbReference type="InterPro" id="IPR005467">
    <property type="entry name" value="His_kinase_dom"/>
</dbReference>